<comment type="caution">
    <text evidence="2">The sequence shown here is derived from an EMBL/GenBank/DDBJ whole genome shotgun (WGS) entry which is preliminary data.</text>
</comment>
<dbReference type="PANTHER" id="PTHR34322:SF2">
    <property type="entry name" value="TRANSPOSASE IS200-LIKE DOMAIN-CONTAINING PROTEIN"/>
    <property type="match status" value="1"/>
</dbReference>
<feature type="domain" description="Transposase IS200-like" evidence="1">
    <location>
        <begin position="9"/>
        <end position="123"/>
    </location>
</feature>
<organism evidence="2 3">
    <name type="scientific">Bacillus salitolerans</name>
    <dbReference type="NCBI Taxonomy" id="1437434"/>
    <lineage>
        <taxon>Bacteria</taxon>
        <taxon>Bacillati</taxon>
        <taxon>Bacillota</taxon>
        <taxon>Bacilli</taxon>
        <taxon>Bacillales</taxon>
        <taxon>Bacillaceae</taxon>
        <taxon>Bacillus</taxon>
    </lineage>
</organism>
<proteinExistence type="predicted"/>
<dbReference type="RefSeq" id="WP_377926248.1">
    <property type="nucleotide sequence ID" value="NZ_JBHUEM010000001.1"/>
</dbReference>
<evidence type="ECO:0000259" key="1">
    <source>
        <dbReference type="SMART" id="SM01321"/>
    </source>
</evidence>
<dbReference type="PANTHER" id="PTHR34322">
    <property type="entry name" value="TRANSPOSASE, Y1_TNP DOMAIN-CONTAINING"/>
    <property type="match status" value="1"/>
</dbReference>
<dbReference type="SUPFAM" id="SSF143422">
    <property type="entry name" value="Transposase IS200-like"/>
    <property type="match status" value="1"/>
</dbReference>
<dbReference type="SMART" id="SM01321">
    <property type="entry name" value="Y1_Tnp"/>
    <property type="match status" value="1"/>
</dbReference>
<dbReference type="EMBL" id="JBHUEM010000001">
    <property type="protein sequence ID" value="MFD1735159.1"/>
    <property type="molecule type" value="Genomic_DNA"/>
</dbReference>
<reference evidence="3" key="1">
    <citation type="journal article" date="2019" name="Int. J. Syst. Evol. Microbiol.">
        <title>The Global Catalogue of Microorganisms (GCM) 10K type strain sequencing project: providing services to taxonomists for standard genome sequencing and annotation.</title>
        <authorList>
            <consortium name="The Broad Institute Genomics Platform"/>
            <consortium name="The Broad Institute Genome Sequencing Center for Infectious Disease"/>
            <person name="Wu L."/>
            <person name="Ma J."/>
        </authorList>
    </citation>
    <scope>NUCLEOTIDE SEQUENCE [LARGE SCALE GENOMIC DNA]</scope>
    <source>
        <strain evidence="3">CCUG 49339</strain>
    </source>
</reference>
<dbReference type="Proteomes" id="UP001597214">
    <property type="component" value="Unassembled WGS sequence"/>
</dbReference>
<evidence type="ECO:0000313" key="2">
    <source>
        <dbReference type="EMBL" id="MFD1735159.1"/>
    </source>
</evidence>
<dbReference type="InterPro" id="IPR036515">
    <property type="entry name" value="Transposase_17_sf"/>
</dbReference>
<protein>
    <submittedName>
        <fullName evidence="2">Transposase</fullName>
    </submittedName>
</protein>
<accession>A0ABW4LKD4</accession>
<dbReference type="Pfam" id="PF01797">
    <property type="entry name" value="Y1_Tnp"/>
    <property type="match status" value="1"/>
</dbReference>
<dbReference type="InterPro" id="IPR002686">
    <property type="entry name" value="Transposase_17"/>
</dbReference>
<name>A0ABW4LKD4_9BACI</name>
<gene>
    <name evidence="2" type="ORF">ACFSCX_01150</name>
</gene>
<evidence type="ECO:0000313" key="3">
    <source>
        <dbReference type="Proteomes" id="UP001597214"/>
    </source>
</evidence>
<dbReference type="Gene3D" id="3.30.70.1290">
    <property type="entry name" value="Transposase IS200-like"/>
    <property type="match status" value="1"/>
</dbReference>
<sequence length="195" mass="23642">MTRKRRTWHPDFYYHIVSRGNRRDALFLDERDFNAFMFILHKTSQRHPFTVCSYCFMTNHYHLQLKSPITSISTLMAIVNKRYASYYNNRYRLTGHVFEERFFSEGIISEKGMLEVSRYIHLNPVKANIIHDAAHYVWSSYRYYSQEDKYSLADNFFDPSPVLQIFTGNISEQREKYRQYINMDENETRLSFVYK</sequence>
<keyword evidence="3" id="KW-1185">Reference proteome</keyword>